<reference evidence="2" key="1">
    <citation type="journal article" date="2019" name="Int. J. Syst. Evol. Microbiol.">
        <title>The Global Catalogue of Microorganisms (GCM) 10K type strain sequencing project: providing services to taxonomists for standard genome sequencing and annotation.</title>
        <authorList>
            <consortium name="The Broad Institute Genomics Platform"/>
            <consortium name="The Broad Institute Genome Sequencing Center for Infectious Disease"/>
            <person name="Wu L."/>
            <person name="Ma J."/>
        </authorList>
    </citation>
    <scope>NUCLEOTIDE SEQUENCE [LARGE SCALE GENOMIC DNA]</scope>
    <source>
        <strain evidence="2">JCM 14969</strain>
    </source>
</reference>
<accession>A0ABP4Q9D2</accession>
<dbReference type="EMBL" id="BAAAOS010000053">
    <property type="protein sequence ID" value="GAA1602927.1"/>
    <property type="molecule type" value="Genomic_DNA"/>
</dbReference>
<name>A0ABP4Q9D2_9ACTN</name>
<gene>
    <name evidence="1" type="ORF">GCM10009789_66200</name>
</gene>
<evidence type="ECO:0000313" key="2">
    <source>
        <dbReference type="Proteomes" id="UP001500393"/>
    </source>
</evidence>
<protein>
    <submittedName>
        <fullName evidence="1">Uncharacterized protein</fullName>
    </submittedName>
</protein>
<keyword evidence="2" id="KW-1185">Reference proteome</keyword>
<dbReference type="Proteomes" id="UP001500393">
    <property type="component" value="Unassembled WGS sequence"/>
</dbReference>
<sequence length="66" mass="6799">MTPRAPTLMAIPGPGVAAGVPGGRGMTMADVFDEILDDELTDDDLDELEALGAAEDTELILGQIDA</sequence>
<evidence type="ECO:0000313" key="1">
    <source>
        <dbReference type="EMBL" id="GAA1602927.1"/>
    </source>
</evidence>
<organism evidence="1 2">
    <name type="scientific">Kribbella sancticallisti</name>
    <dbReference type="NCBI Taxonomy" id="460087"/>
    <lineage>
        <taxon>Bacteria</taxon>
        <taxon>Bacillati</taxon>
        <taxon>Actinomycetota</taxon>
        <taxon>Actinomycetes</taxon>
        <taxon>Propionibacteriales</taxon>
        <taxon>Kribbellaceae</taxon>
        <taxon>Kribbella</taxon>
    </lineage>
</organism>
<proteinExistence type="predicted"/>
<comment type="caution">
    <text evidence="1">The sequence shown here is derived from an EMBL/GenBank/DDBJ whole genome shotgun (WGS) entry which is preliminary data.</text>
</comment>